<evidence type="ECO:0000313" key="2">
    <source>
        <dbReference type="Proteomes" id="UP000054477"/>
    </source>
</evidence>
<accession>A0A0C9WQS3</accession>
<dbReference type="AlphaFoldDB" id="A0A0C9WQS3"/>
<dbReference type="OrthoDB" id="10505595at2759"/>
<proteinExistence type="predicted"/>
<name>A0A0C9WQS3_9AGAR</name>
<keyword evidence="2" id="KW-1185">Reference proteome</keyword>
<dbReference type="Proteomes" id="UP000054477">
    <property type="component" value="Unassembled WGS sequence"/>
</dbReference>
<protein>
    <submittedName>
        <fullName evidence="1">Uncharacterized protein</fullName>
    </submittedName>
</protein>
<organism evidence="1 2">
    <name type="scientific">Laccaria amethystina LaAM-08-1</name>
    <dbReference type="NCBI Taxonomy" id="1095629"/>
    <lineage>
        <taxon>Eukaryota</taxon>
        <taxon>Fungi</taxon>
        <taxon>Dikarya</taxon>
        <taxon>Basidiomycota</taxon>
        <taxon>Agaricomycotina</taxon>
        <taxon>Agaricomycetes</taxon>
        <taxon>Agaricomycetidae</taxon>
        <taxon>Agaricales</taxon>
        <taxon>Agaricineae</taxon>
        <taxon>Hydnangiaceae</taxon>
        <taxon>Laccaria</taxon>
    </lineage>
</organism>
<gene>
    <name evidence="1" type="ORF">K443DRAFT_395431</name>
</gene>
<evidence type="ECO:0000313" key="1">
    <source>
        <dbReference type="EMBL" id="KIJ93560.1"/>
    </source>
</evidence>
<reference evidence="2" key="2">
    <citation type="submission" date="2015-01" db="EMBL/GenBank/DDBJ databases">
        <title>Evolutionary Origins and Diversification of the Mycorrhizal Mutualists.</title>
        <authorList>
            <consortium name="DOE Joint Genome Institute"/>
            <consortium name="Mycorrhizal Genomics Consortium"/>
            <person name="Kohler A."/>
            <person name="Kuo A."/>
            <person name="Nagy L.G."/>
            <person name="Floudas D."/>
            <person name="Copeland A."/>
            <person name="Barry K.W."/>
            <person name="Cichocki N."/>
            <person name="Veneault-Fourrey C."/>
            <person name="LaButti K."/>
            <person name="Lindquist E.A."/>
            <person name="Lipzen A."/>
            <person name="Lundell T."/>
            <person name="Morin E."/>
            <person name="Murat C."/>
            <person name="Riley R."/>
            <person name="Ohm R."/>
            <person name="Sun H."/>
            <person name="Tunlid A."/>
            <person name="Henrissat B."/>
            <person name="Grigoriev I.V."/>
            <person name="Hibbett D.S."/>
            <person name="Martin F."/>
        </authorList>
    </citation>
    <scope>NUCLEOTIDE SEQUENCE [LARGE SCALE GENOMIC DNA]</scope>
    <source>
        <strain evidence="2">LaAM-08-1</strain>
    </source>
</reference>
<reference evidence="1 2" key="1">
    <citation type="submission" date="2014-04" db="EMBL/GenBank/DDBJ databases">
        <authorList>
            <consortium name="DOE Joint Genome Institute"/>
            <person name="Kuo A."/>
            <person name="Kohler A."/>
            <person name="Nagy L.G."/>
            <person name="Floudas D."/>
            <person name="Copeland A."/>
            <person name="Barry K.W."/>
            <person name="Cichocki N."/>
            <person name="Veneault-Fourrey C."/>
            <person name="LaButti K."/>
            <person name="Lindquist E.A."/>
            <person name="Lipzen A."/>
            <person name="Lundell T."/>
            <person name="Morin E."/>
            <person name="Murat C."/>
            <person name="Sun H."/>
            <person name="Tunlid A."/>
            <person name="Henrissat B."/>
            <person name="Grigoriev I.V."/>
            <person name="Hibbett D.S."/>
            <person name="Martin F."/>
            <person name="Nordberg H.P."/>
            <person name="Cantor M.N."/>
            <person name="Hua S.X."/>
        </authorList>
    </citation>
    <scope>NUCLEOTIDE SEQUENCE [LARGE SCALE GENOMIC DNA]</scope>
    <source>
        <strain evidence="1 2">LaAM-08-1</strain>
    </source>
</reference>
<dbReference type="EMBL" id="KN838836">
    <property type="protein sequence ID" value="KIJ93560.1"/>
    <property type="molecule type" value="Genomic_DNA"/>
</dbReference>
<sequence length="93" mass="10570">MACAWEMGLWGCLCEIVMRFRCDTPNSGPSDFLHHIPLDRTSPTQALTPLPRRPRQRRSAPSYHIRINLPLISSPSTIFFNLFINHVSSHASP</sequence>
<dbReference type="HOGENOM" id="CLU_2400023_0_0_1"/>